<keyword evidence="4" id="KW-1185">Reference proteome</keyword>
<dbReference type="Proteomes" id="UP000294856">
    <property type="component" value="Unassembled WGS sequence"/>
</dbReference>
<accession>A0A4R1FYX6</accession>
<evidence type="ECO:0000256" key="1">
    <source>
        <dbReference type="SAM" id="MobiDB-lite"/>
    </source>
</evidence>
<feature type="compositionally biased region" description="Low complexity" evidence="1">
    <location>
        <begin position="96"/>
        <end position="164"/>
    </location>
</feature>
<reference evidence="3 4" key="1">
    <citation type="submission" date="2019-03" db="EMBL/GenBank/DDBJ databases">
        <title>Genomic Encyclopedia of Type Strains, Phase IV (KMG-IV): sequencing the most valuable type-strain genomes for metagenomic binning, comparative biology and taxonomic classification.</title>
        <authorList>
            <person name="Goeker M."/>
        </authorList>
    </citation>
    <scope>NUCLEOTIDE SEQUENCE [LARGE SCALE GENOMIC DNA]</scope>
    <source>
        <strain evidence="3 4">DSM 44684</strain>
    </source>
</reference>
<protein>
    <submittedName>
        <fullName evidence="3">Uncharacterized protein</fullName>
    </submittedName>
</protein>
<evidence type="ECO:0000256" key="2">
    <source>
        <dbReference type="SAM" id="Phobius"/>
    </source>
</evidence>
<comment type="caution">
    <text evidence="3">The sequence shown here is derived from an EMBL/GenBank/DDBJ whole genome shotgun (WGS) entry which is preliminary data.</text>
</comment>
<keyword evidence="2" id="KW-0812">Transmembrane</keyword>
<keyword evidence="2" id="KW-0472">Membrane</keyword>
<feature type="region of interest" description="Disordered" evidence="1">
    <location>
        <begin position="95"/>
        <end position="194"/>
    </location>
</feature>
<dbReference type="AlphaFoldDB" id="A0A4R1FYX6"/>
<keyword evidence="2" id="KW-1133">Transmembrane helix</keyword>
<dbReference type="EMBL" id="SMFR01000001">
    <property type="protein sequence ID" value="TCK00947.1"/>
    <property type="molecule type" value="Genomic_DNA"/>
</dbReference>
<sequence>MKDLIYSVLGIVFGGVLVFGGIATLNSGADCNGKSMSAGQICVTTSKGSSVERDAAEQEAQNKRTGWLMVGGGALMGVGSAFWLRSNLRSRRARRVAATPQGFPPAGQAQGQWPQAAPYAAPQAQGQWPQAAPHGAPQAQGQWPQAAPYGAPQAQGQWPQATPGYGTPAYQPPAPNQQFPQPGSGYNAYPNYPR</sequence>
<name>A0A4R1FYX6_9NOCA</name>
<gene>
    <name evidence="3" type="ORF">DFR71_1962</name>
</gene>
<proteinExistence type="predicted"/>
<evidence type="ECO:0000313" key="4">
    <source>
        <dbReference type="Proteomes" id="UP000294856"/>
    </source>
</evidence>
<feature type="transmembrane region" description="Helical" evidence="2">
    <location>
        <begin position="5"/>
        <end position="25"/>
    </location>
</feature>
<feature type="transmembrane region" description="Helical" evidence="2">
    <location>
        <begin position="66"/>
        <end position="84"/>
    </location>
</feature>
<dbReference type="OrthoDB" id="4571943at2"/>
<evidence type="ECO:0000313" key="3">
    <source>
        <dbReference type="EMBL" id="TCK00947.1"/>
    </source>
</evidence>
<dbReference type="RefSeq" id="WP_132369748.1">
    <property type="nucleotide sequence ID" value="NZ_SMFR01000001.1"/>
</dbReference>
<organism evidence="3 4">
    <name type="scientific">Nocardia alba</name>
    <dbReference type="NCBI Taxonomy" id="225051"/>
    <lineage>
        <taxon>Bacteria</taxon>
        <taxon>Bacillati</taxon>
        <taxon>Actinomycetota</taxon>
        <taxon>Actinomycetes</taxon>
        <taxon>Mycobacteriales</taxon>
        <taxon>Nocardiaceae</taxon>
        <taxon>Nocardia</taxon>
    </lineage>
</organism>